<dbReference type="PANTHER" id="PTHR35848:SF6">
    <property type="entry name" value="CUPIN TYPE-2 DOMAIN-CONTAINING PROTEIN"/>
    <property type="match status" value="1"/>
</dbReference>
<dbReference type="GO" id="GO:0046872">
    <property type="term" value="F:metal ion binding"/>
    <property type="evidence" value="ECO:0007669"/>
    <property type="project" value="UniProtKB-KW"/>
</dbReference>
<dbReference type="Gene3D" id="2.60.120.10">
    <property type="entry name" value="Jelly Rolls"/>
    <property type="match status" value="1"/>
</dbReference>
<dbReference type="EMBL" id="CP038150">
    <property type="protein sequence ID" value="QBR02134.1"/>
    <property type="molecule type" value="Genomic_DNA"/>
</dbReference>
<dbReference type="SUPFAM" id="SSF51182">
    <property type="entry name" value="RmlC-like cupins"/>
    <property type="match status" value="1"/>
</dbReference>
<dbReference type="InterPro" id="IPR014710">
    <property type="entry name" value="RmlC-like_jellyroll"/>
</dbReference>
<sequence>MTTQSLRPFIGTHETVFQHGVTLRRLYPNRQVDPIWWGCSIASVAPKSEKTPHAHDEHESYLILSGQGIACIDGEETRMSAGDVLYISPFAMHSIRNEDPTVSLEYLATWWGGADAQERMRDHLTSHTGEDPNGT</sequence>
<dbReference type="RefSeq" id="WP_134757468.1">
    <property type="nucleotide sequence ID" value="NZ_CP038150.1"/>
</dbReference>
<dbReference type="InterPro" id="IPR011051">
    <property type="entry name" value="RmlC_Cupin_sf"/>
</dbReference>
<dbReference type="KEGG" id="ppai:E1956_34045"/>
<evidence type="ECO:0000256" key="1">
    <source>
        <dbReference type="ARBA" id="ARBA00022723"/>
    </source>
</evidence>
<dbReference type="PANTHER" id="PTHR35848">
    <property type="entry name" value="OXALATE-BINDING PROTEIN"/>
    <property type="match status" value="1"/>
</dbReference>
<accession>A0A4P7D664</accession>
<keyword evidence="1" id="KW-0479">Metal-binding</keyword>
<dbReference type="AlphaFoldDB" id="A0A4P7D664"/>
<keyword evidence="4" id="KW-1185">Reference proteome</keyword>
<reference evidence="3 4" key="1">
    <citation type="submission" date="2019-03" db="EMBL/GenBank/DDBJ databases">
        <title>Paraburkholderia sp. 7MH5, isolated from subtropical forest soil.</title>
        <authorList>
            <person name="Gao Z.-H."/>
            <person name="Qiu L.-H."/>
        </authorList>
    </citation>
    <scope>NUCLEOTIDE SEQUENCE [LARGE SCALE GENOMIC DNA]</scope>
    <source>
        <strain evidence="3 4">7MH5</strain>
    </source>
</reference>
<evidence type="ECO:0000313" key="4">
    <source>
        <dbReference type="Proteomes" id="UP000295727"/>
    </source>
</evidence>
<dbReference type="OrthoDB" id="9090296at2"/>
<dbReference type="InterPro" id="IPR013096">
    <property type="entry name" value="Cupin_2"/>
</dbReference>
<evidence type="ECO:0000313" key="3">
    <source>
        <dbReference type="EMBL" id="QBR02134.1"/>
    </source>
</evidence>
<feature type="domain" description="Cupin type-2" evidence="2">
    <location>
        <begin position="42"/>
        <end position="108"/>
    </location>
</feature>
<organism evidence="3 4">
    <name type="scientific">Paraburkholderia pallida</name>
    <dbReference type="NCBI Taxonomy" id="2547399"/>
    <lineage>
        <taxon>Bacteria</taxon>
        <taxon>Pseudomonadati</taxon>
        <taxon>Pseudomonadota</taxon>
        <taxon>Betaproteobacteria</taxon>
        <taxon>Burkholderiales</taxon>
        <taxon>Burkholderiaceae</taxon>
        <taxon>Paraburkholderia</taxon>
    </lineage>
</organism>
<dbReference type="Pfam" id="PF07883">
    <property type="entry name" value="Cupin_2"/>
    <property type="match status" value="1"/>
</dbReference>
<dbReference type="Proteomes" id="UP000295727">
    <property type="component" value="Chromosome 3"/>
</dbReference>
<protein>
    <submittedName>
        <fullName evidence="3">Cupin domain-containing protein</fullName>
    </submittedName>
</protein>
<dbReference type="InterPro" id="IPR051610">
    <property type="entry name" value="GPI/OXD"/>
</dbReference>
<gene>
    <name evidence="3" type="ORF">E1956_34045</name>
</gene>
<evidence type="ECO:0000259" key="2">
    <source>
        <dbReference type="Pfam" id="PF07883"/>
    </source>
</evidence>
<proteinExistence type="predicted"/>
<name>A0A4P7D664_9BURK</name>